<keyword evidence="4" id="KW-0187">Copper transport</keyword>
<dbReference type="GeneID" id="117144236"/>
<dbReference type="CTD" id="43668"/>
<organism evidence="6 7">
    <name type="scientific">Drosophila mauritiana</name>
    <name type="common">Fruit fly</name>
    <dbReference type="NCBI Taxonomy" id="7226"/>
    <lineage>
        <taxon>Eukaryota</taxon>
        <taxon>Metazoa</taxon>
        <taxon>Ecdysozoa</taxon>
        <taxon>Arthropoda</taxon>
        <taxon>Hexapoda</taxon>
        <taxon>Insecta</taxon>
        <taxon>Pterygota</taxon>
        <taxon>Neoptera</taxon>
        <taxon>Endopterygota</taxon>
        <taxon>Diptera</taxon>
        <taxon>Brachycera</taxon>
        <taxon>Muscomorpha</taxon>
        <taxon>Ephydroidea</taxon>
        <taxon>Drosophilidae</taxon>
        <taxon>Drosophila</taxon>
        <taxon>Sophophora</taxon>
    </lineage>
</organism>
<comment type="subcellular location">
    <subcellularLocation>
        <location evidence="4">Membrane</location>
        <topology evidence="4">Multi-pass membrane protein</topology>
    </subcellularLocation>
</comment>
<dbReference type="GO" id="GO:0016020">
    <property type="term" value="C:membrane"/>
    <property type="evidence" value="ECO:0007669"/>
    <property type="project" value="UniProtKB-SubCell"/>
</dbReference>
<feature type="compositionally biased region" description="Basic and acidic residues" evidence="5">
    <location>
        <begin position="1"/>
        <end position="12"/>
    </location>
</feature>
<keyword evidence="2 4" id="KW-1133">Transmembrane helix</keyword>
<reference evidence="7" key="1">
    <citation type="submission" date="2025-08" db="UniProtKB">
        <authorList>
            <consortium name="RefSeq"/>
        </authorList>
    </citation>
    <scope>IDENTIFICATION</scope>
    <source>
        <strain evidence="7">Mau12</strain>
        <tissue evidence="7">Whole Body</tissue>
    </source>
</reference>
<feature type="transmembrane region" description="Helical" evidence="4">
    <location>
        <begin position="216"/>
        <end position="233"/>
    </location>
</feature>
<dbReference type="RefSeq" id="XP_033165196.1">
    <property type="nucleotide sequence ID" value="XM_033309305.1"/>
</dbReference>
<keyword evidence="4" id="KW-0186">Copper</keyword>
<evidence type="ECO:0000256" key="2">
    <source>
        <dbReference type="ARBA" id="ARBA00022989"/>
    </source>
</evidence>
<comment type="similarity">
    <text evidence="4">Belongs to the copper transporter (Ctr) (TC 1.A.56) family. SLC31A subfamily.</text>
</comment>
<evidence type="ECO:0000313" key="6">
    <source>
        <dbReference type="Proteomes" id="UP000515162"/>
    </source>
</evidence>
<dbReference type="PANTHER" id="PTHR12483:SF115">
    <property type="entry name" value="COPPER TRANSPORT PROTEIN"/>
    <property type="match status" value="1"/>
</dbReference>
<evidence type="ECO:0000313" key="7">
    <source>
        <dbReference type="RefSeq" id="XP_033165196.1"/>
    </source>
</evidence>
<keyword evidence="4" id="KW-0406">Ion transport</keyword>
<name>A0A6P8KPB2_DROMA</name>
<dbReference type="Pfam" id="PF04145">
    <property type="entry name" value="Ctr"/>
    <property type="match status" value="1"/>
</dbReference>
<dbReference type="GO" id="GO:0005375">
    <property type="term" value="F:copper ion transmembrane transporter activity"/>
    <property type="evidence" value="ECO:0007669"/>
    <property type="project" value="UniProtKB-UniRule"/>
</dbReference>
<sequence>MDHHGVDVSEGHVHHHASHGSPAPAPPTSAHEGHHSPEMTHHGNHGEHTKHGHHDGGGHDMSMAMFFHTGDAETILFKFWRTESAMALTLSCLLIFVVAVLYEALKFFREWLFSWDRKRLAGGRDQYNRPRRYREANYNYNQPTYPPRTNQQSGTQIYAYRPRSPSMPPLQPPGRSSPQAQSSLILTQHTHHHVQENTPPAGKTTKLKVYCSGMHILQTFLHVLQVLISFLLMLVFMTFNVWLCVAVLLGAGVGYYIFCAFRTNVQEHCN</sequence>
<gene>
    <name evidence="7" type="primary">LOC117144236</name>
</gene>
<feature type="region of interest" description="Disordered" evidence="5">
    <location>
        <begin position="1"/>
        <end position="57"/>
    </location>
</feature>
<keyword evidence="3 4" id="KW-0472">Membrane</keyword>
<dbReference type="Proteomes" id="UP000515162">
    <property type="component" value="Chromosome 3R"/>
</dbReference>
<dbReference type="InterPro" id="IPR007274">
    <property type="entry name" value="Cop_transporter"/>
</dbReference>
<evidence type="ECO:0000256" key="4">
    <source>
        <dbReference type="RuleBase" id="RU367022"/>
    </source>
</evidence>
<keyword evidence="6" id="KW-1185">Reference proteome</keyword>
<feature type="compositionally biased region" description="Basic and acidic residues" evidence="5">
    <location>
        <begin position="31"/>
        <end position="57"/>
    </location>
</feature>
<evidence type="ECO:0000256" key="1">
    <source>
        <dbReference type="ARBA" id="ARBA00022692"/>
    </source>
</evidence>
<accession>A0A6P8KPB2</accession>
<evidence type="ECO:0000256" key="3">
    <source>
        <dbReference type="ARBA" id="ARBA00023136"/>
    </source>
</evidence>
<dbReference type="PANTHER" id="PTHR12483">
    <property type="entry name" value="SOLUTE CARRIER FAMILY 31 COPPER TRANSPORTERS"/>
    <property type="match status" value="1"/>
</dbReference>
<dbReference type="AlphaFoldDB" id="A0A6P8KPB2"/>
<evidence type="ECO:0000256" key="5">
    <source>
        <dbReference type="SAM" id="MobiDB-lite"/>
    </source>
</evidence>
<keyword evidence="4" id="KW-0813">Transport</keyword>
<keyword evidence="1 4" id="KW-0812">Transmembrane</keyword>
<protein>
    <recommendedName>
        <fullName evidence="4">Copper transport protein</fullName>
    </recommendedName>
</protein>
<proteinExistence type="inferred from homology"/>
<feature type="transmembrane region" description="Helical" evidence="4">
    <location>
        <begin position="239"/>
        <end position="258"/>
    </location>
</feature>
<feature type="transmembrane region" description="Helical" evidence="4">
    <location>
        <begin position="85"/>
        <end position="105"/>
    </location>
</feature>